<dbReference type="GeneID" id="19113316"/>
<dbReference type="eggNOG" id="KOG0254">
    <property type="taxonomic scope" value="Eukaryota"/>
</dbReference>
<dbReference type="HOGENOM" id="CLU_001265_11_0_1"/>
<evidence type="ECO:0000313" key="11">
    <source>
        <dbReference type="Proteomes" id="UP000011761"/>
    </source>
</evidence>
<dbReference type="GO" id="GO:0005351">
    <property type="term" value="F:carbohydrate:proton symporter activity"/>
    <property type="evidence" value="ECO:0007669"/>
    <property type="project" value="TreeGrafter"/>
</dbReference>
<name>M2N291_BAUPA</name>
<comment type="subcellular location">
    <subcellularLocation>
        <location evidence="1">Membrane</location>
        <topology evidence="1">Multi-pass membrane protein</topology>
    </subcellularLocation>
</comment>
<dbReference type="InterPro" id="IPR020846">
    <property type="entry name" value="MFS_dom"/>
</dbReference>
<dbReference type="PANTHER" id="PTHR48022">
    <property type="entry name" value="PLASTIDIC GLUCOSE TRANSPORTER 4"/>
    <property type="match status" value="1"/>
</dbReference>
<dbReference type="InterPro" id="IPR050360">
    <property type="entry name" value="MFS_Sugar_Transporters"/>
</dbReference>
<feature type="transmembrane region" description="Helical" evidence="8">
    <location>
        <begin position="239"/>
        <end position="261"/>
    </location>
</feature>
<dbReference type="RefSeq" id="XP_007679810.1">
    <property type="nucleotide sequence ID" value="XM_007681620.1"/>
</dbReference>
<dbReference type="AlphaFoldDB" id="M2N291"/>
<evidence type="ECO:0000256" key="7">
    <source>
        <dbReference type="RuleBase" id="RU003346"/>
    </source>
</evidence>
<keyword evidence="4 8" id="KW-0812">Transmembrane</keyword>
<dbReference type="SUPFAM" id="SSF103473">
    <property type="entry name" value="MFS general substrate transporter"/>
    <property type="match status" value="1"/>
</dbReference>
<dbReference type="KEGG" id="bcom:BAUCODRAFT_37712"/>
<feature type="transmembrane region" description="Helical" evidence="8">
    <location>
        <begin position="25"/>
        <end position="45"/>
    </location>
</feature>
<feature type="transmembrane region" description="Helical" evidence="8">
    <location>
        <begin position="57"/>
        <end position="75"/>
    </location>
</feature>
<evidence type="ECO:0000256" key="8">
    <source>
        <dbReference type="SAM" id="Phobius"/>
    </source>
</evidence>
<evidence type="ECO:0000256" key="5">
    <source>
        <dbReference type="ARBA" id="ARBA00022989"/>
    </source>
</evidence>
<evidence type="ECO:0000256" key="2">
    <source>
        <dbReference type="ARBA" id="ARBA00010992"/>
    </source>
</evidence>
<evidence type="ECO:0000256" key="3">
    <source>
        <dbReference type="ARBA" id="ARBA00022448"/>
    </source>
</evidence>
<keyword evidence="3 7" id="KW-0813">Transport</keyword>
<accession>M2N291</accession>
<keyword evidence="11" id="KW-1185">Reference proteome</keyword>
<evidence type="ECO:0000259" key="9">
    <source>
        <dbReference type="PROSITE" id="PS50850"/>
    </source>
</evidence>
<feature type="transmembrane region" description="Helical" evidence="8">
    <location>
        <begin position="206"/>
        <end position="227"/>
    </location>
</feature>
<feature type="domain" description="Major facilitator superfamily (MFS) profile" evidence="9">
    <location>
        <begin position="1"/>
        <end position="330"/>
    </location>
</feature>
<sequence length="374" mass="42261">MFQGLTTAYASEVAPVALRHYLTSYINICWVFGHFLGAGVLRALLYRKDKWGYKIPFAIQWVWPVPLFLGILLAPQSPWWLIRKKRLEDAKASLRRLTTQPTEAQLQDTLELMVRTNEIEQELKTGTSYLDCFRGVDLRRTEIVIMAYIIQYLHGNGLAGYSTYFFEQAGLSATNAFDLTMGQYAIGFCGTVCSWFLMARFGRRTLYLTGMVLSIILLFTIGFLALAPPKDKGANWATGALLLVFFSIHSTFIGPVLYAIVGEMPSTRLRQKSIVIAASAWSVMGIINSALTPYMLNPTAWNWRGKAGFFWGCFCILSLIWTFFRLPEAKGRTYAELDVLFGNRVSARKFKTTIVSIPTASVKEVEEIEESHEL</sequence>
<organism evidence="10 11">
    <name type="scientific">Baudoinia panamericana (strain UAMH 10762)</name>
    <name type="common">Angels' share fungus</name>
    <name type="synonym">Baudoinia compniacensis (strain UAMH 10762)</name>
    <dbReference type="NCBI Taxonomy" id="717646"/>
    <lineage>
        <taxon>Eukaryota</taxon>
        <taxon>Fungi</taxon>
        <taxon>Dikarya</taxon>
        <taxon>Ascomycota</taxon>
        <taxon>Pezizomycotina</taxon>
        <taxon>Dothideomycetes</taxon>
        <taxon>Dothideomycetidae</taxon>
        <taxon>Mycosphaerellales</taxon>
        <taxon>Teratosphaeriaceae</taxon>
        <taxon>Baudoinia</taxon>
    </lineage>
</organism>
<protein>
    <recommendedName>
        <fullName evidence="9">Major facilitator superfamily (MFS) profile domain-containing protein</fullName>
    </recommendedName>
</protein>
<reference evidence="10 11" key="1">
    <citation type="journal article" date="2012" name="PLoS Pathog.">
        <title>Diverse lifestyles and strategies of plant pathogenesis encoded in the genomes of eighteen Dothideomycetes fungi.</title>
        <authorList>
            <person name="Ohm R.A."/>
            <person name="Feau N."/>
            <person name="Henrissat B."/>
            <person name="Schoch C.L."/>
            <person name="Horwitz B.A."/>
            <person name="Barry K.W."/>
            <person name="Condon B.J."/>
            <person name="Copeland A.C."/>
            <person name="Dhillon B."/>
            <person name="Glaser F."/>
            <person name="Hesse C.N."/>
            <person name="Kosti I."/>
            <person name="LaButti K."/>
            <person name="Lindquist E.A."/>
            <person name="Lucas S."/>
            <person name="Salamov A.A."/>
            <person name="Bradshaw R.E."/>
            <person name="Ciuffetti L."/>
            <person name="Hamelin R.C."/>
            <person name="Kema G.H.J."/>
            <person name="Lawrence C."/>
            <person name="Scott J.A."/>
            <person name="Spatafora J.W."/>
            <person name="Turgeon B.G."/>
            <person name="de Wit P.J.G.M."/>
            <person name="Zhong S."/>
            <person name="Goodwin S.B."/>
            <person name="Grigoriev I.V."/>
        </authorList>
    </citation>
    <scope>NUCLEOTIDE SEQUENCE [LARGE SCALE GENOMIC DNA]</scope>
    <source>
        <strain evidence="10 11">UAMH 10762</strain>
    </source>
</reference>
<evidence type="ECO:0000256" key="6">
    <source>
        <dbReference type="ARBA" id="ARBA00023136"/>
    </source>
</evidence>
<dbReference type="NCBIfam" id="TIGR00879">
    <property type="entry name" value="SP"/>
    <property type="match status" value="1"/>
</dbReference>
<keyword evidence="6 8" id="KW-0472">Membrane</keyword>
<feature type="transmembrane region" description="Helical" evidence="8">
    <location>
        <begin position="181"/>
        <end position="199"/>
    </location>
</feature>
<dbReference type="Gene3D" id="1.20.1250.20">
    <property type="entry name" value="MFS general substrate transporter like domains"/>
    <property type="match status" value="1"/>
</dbReference>
<dbReference type="FunFam" id="1.20.1250.20:FF:000078">
    <property type="entry name" value="MFS maltose transporter, putative"/>
    <property type="match status" value="1"/>
</dbReference>
<comment type="similarity">
    <text evidence="2 7">Belongs to the major facilitator superfamily. Sugar transporter (TC 2.A.1.1) family.</text>
</comment>
<keyword evidence="5 8" id="KW-1133">Transmembrane helix</keyword>
<evidence type="ECO:0000313" key="10">
    <source>
        <dbReference type="EMBL" id="EMC92795.1"/>
    </source>
</evidence>
<dbReference type="Proteomes" id="UP000011761">
    <property type="component" value="Unassembled WGS sequence"/>
</dbReference>
<evidence type="ECO:0000256" key="4">
    <source>
        <dbReference type="ARBA" id="ARBA00022692"/>
    </source>
</evidence>
<evidence type="ECO:0000256" key="1">
    <source>
        <dbReference type="ARBA" id="ARBA00004141"/>
    </source>
</evidence>
<gene>
    <name evidence="10" type="ORF">BAUCODRAFT_37712</name>
</gene>
<dbReference type="PROSITE" id="PS50850">
    <property type="entry name" value="MFS"/>
    <property type="match status" value="1"/>
</dbReference>
<dbReference type="InterPro" id="IPR005828">
    <property type="entry name" value="MFS_sugar_transport-like"/>
</dbReference>
<dbReference type="EMBL" id="KB445561">
    <property type="protein sequence ID" value="EMC92795.1"/>
    <property type="molecule type" value="Genomic_DNA"/>
</dbReference>
<dbReference type="Pfam" id="PF00083">
    <property type="entry name" value="Sugar_tr"/>
    <property type="match status" value="1"/>
</dbReference>
<feature type="transmembrane region" description="Helical" evidence="8">
    <location>
        <begin position="273"/>
        <end position="296"/>
    </location>
</feature>
<feature type="transmembrane region" description="Helical" evidence="8">
    <location>
        <begin position="308"/>
        <end position="324"/>
    </location>
</feature>
<dbReference type="InterPro" id="IPR003663">
    <property type="entry name" value="Sugar/inositol_transpt"/>
</dbReference>
<dbReference type="OrthoDB" id="6612291at2759"/>
<dbReference type="OMA" id="PAFNMKY"/>
<dbReference type="GO" id="GO:0016020">
    <property type="term" value="C:membrane"/>
    <property type="evidence" value="ECO:0007669"/>
    <property type="project" value="UniProtKB-SubCell"/>
</dbReference>
<dbReference type="PANTHER" id="PTHR48022:SF5">
    <property type="entry name" value="ALPHA-GLUCOSIDES PERMEASE MPH2-RELATED"/>
    <property type="match status" value="1"/>
</dbReference>
<dbReference type="InterPro" id="IPR036259">
    <property type="entry name" value="MFS_trans_sf"/>
</dbReference>
<proteinExistence type="inferred from homology"/>